<protein>
    <submittedName>
        <fullName evidence="1">Uncharacterized protein</fullName>
    </submittedName>
</protein>
<organism evidence="1">
    <name type="scientific">Anguilla anguilla</name>
    <name type="common">European freshwater eel</name>
    <name type="synonym">Muraena anguilla</name>
    <dbReference type="NCBI Taxonomy" id="7936"/>
    <lineage>
        <taxon>Eukaryota</taxon>
        <taxon>Metazoa</taxon>
        <taxon>Chordata</taxon>
        <taxon>Craniata</taxon>
        <taxon>Vertebrata</taxon>
        <taxon>Euteleostomi</taxon>
        <taxon>Actinopterygii</taxon>
        <taxon>Neopterygii</taxon>
        <taxon>Teleostei</taxon>
        <taxon>Anguilliformes</taxon>
        <taxon>Anguillidae</taxon>
        <taxon>Anguilla</taxon>
    </lineage>
</organism>
<sequence length="24" mass="2784">MGAQEVFWARCKNYSLVSPQLEAR</sequence>
<name>A0A0E9R700_ANGAN</name>
<dbReference type="AlphaFoldDB" id="A0A0E9R700"/>
<dbReference type="EMBL" id="GBXM01083703">
    <property type="protein sequence ID" value="JAH24874.1"/>
    <property type="molecule type" value="Transcribed_RNA"/>
</dbReference>
<accession>A0A0E9R700</accession>
<evidence type="ECO:0000313" key="1">
    <source>
        <dbReference type="EMBL" id="JAH24874.1"/>
    </source>
</evidence>
<reference evidence="1" key="2">
    <citation type="journal article" date="2015" name="Fish Shellfish Immunol.">
        <title>Early steps in the European eel (Anguilla anguilla)-Vibrio vulnificus interaction in the gills: Role of the RtxA13 toxin.</title>
        <authorList>
            <person name="Callol A."/>
            <person name="Pajuelo D."/>
            <person name="Ebbesson L."/>
            <person name="Teles M."/>
            <person name="MacKenzie S."/>
            <person name="Amaro C."/>
        </authorList>
    </citation>
    <scope>NUCLEOTIDE SEQUENCE</scope>
</reference>
<reference evidence="1" key="1">
    <citation type="submission" date="2014-11" db="EMBL/GenBank/DDBJ databases">
        <authorList>
            <person name="Amaro Gonzalez C."/>
        </authorList>
    </citation>
    <scope>NUCLEOTIDE SEQUENCE</scope>
</reference>
<proteinExistence type="predicted"/>